<name>A0A8J7U233_9BACT</name>
<comment type="caution">
    <text evidence="1">The sequence shown here is derived from an EMBL/GenBank/DDBJ whole genome shotgun (WGS) entry which is preliminary data.</text>
</comment>
<reference evidence="1" key="1">
    <citation type="submission" date="2021-03" db="EMBL/GenBank/DDBJ databases">
        <authorList>
            <person name="Wang G."/>
        </authorList>
    </citation>
    <scope>NUCLEOTIDE SEQUENCE</scope>
    <source>
        <strain evidence="1">KCTC 12899</strain>
    </source>
</reference>
<dbReference type="AlphaFoldDB" id="A0A8J7U233"/>
<sequence>MVRAFGLCVCVLLVTAACRKDESLKFELMRSYNNFIHSVDELHEEGLEISVYFPGVTNYKEHVKEVLLKYIRQTSDPDQLIEFDEQGVVLCRFLGLAHHRYQVLSYELDASGNEAKMRVSINFNYDKNIAFSKFEDGTRVLIPGEPWGTVYEVTIGGTGNPVPRNQLKNVEVDVVFKKTNIEGYWQVRKSGIDPATLEFETSYQDF</sequence>
<evidence type="ECO:0000313" key="1">
    <source>
        <dbReference type="EMBL" id="MBO1318843.1"/>
    </source>
</evidence>
<dbReference type="EMBL" id="JAFREP010000007">
    <property type="protein sequence ID" value="MBO1318843.1"/>
    <property type="molecule type" value="Genomic_DNA"/>
</dbReference>
<evidence type="ECO:0000313" key="2">
    <source>
        <dbReference type="Proteomes" id="UP000664417"/>
    </source>
</evidence>
<dbReference type="Proteomes" id="UP000664417">
    <property type="component" value="Unassembled WGS sequence"/>
</dbReference>
<evidence type="ECO:0008006" key="3">
    <source>
        <dbReference type="Google" id="ProtNLM"/>
    </source>
</evidence>
<protein>
    <recommendedName>
        <fullName evidence="3">Lipoprotein</fullName>
    </recommendedName>
</protein>
<dbReference type="PROSITE" id="PS51257">
    <property type="entry name" value="PROKAR_LIPOPROTEIN"/>
    <property type="match status" value="1"/>
</dbReference>
<accession>A0A8J7U233</accession>
<keyword evidence="2" id="KW-1185">Reference proteome</keyword>
<gene>
    <name evidence="1" type="ORF">J3U88_10245</name>
</gene>
<dbReference type="RefSeq" id="WP_207858658.1">
    <property type="nucleotide sequence ID" value="NZ_JAFREP010000007.1"/>
</dbReference>
<proteinExistence type="predicted"/>
<organism evidence="1 2">
    <name type="scientific">Acanthopleuribacter pedis</name>
    <dbReference type="NCBI Taxonomy" id="442870"/>
    <lineage>
        <taxon>Bacteria</taxon>
        <taxon>Pseudomonadati</taxon>
        <taxon>Acidobacteriota</taxon>
        <taxon>Holophagae</taxon>
        <taxon>Acanthopleuribacterales</taxon>
        <taxon>Acanthopleuribacteraceae</taxon>
        <taxon>Acanthopleuribacter</taxon>
    </lineage>
</organism>